<feature type="region of interest" description="Disordered" evidence="1">
    <location>
        <begin position="330"/>
        <end position="355"/>
    </location>
</feature>
<feature type="compositionally biased region" description="Low complexity" evidence="1">
    <location>
        <begin position="330"/>
        <end position="340"/>
    </location>
</feature>
<name>A0A077ZZW4_STYLE</name>
<gene>
    <name evidence="2" type="primary">Contig13022.g13883</name>
    <name evidence="2" type="ORF">STYLEM_4466</name>
</gene>
<feature type="region of interest" description="Disordered" evidence="1">
    <location>
        <begin position="282"/>
        <end position="307"/>
    </location>
</feature>
<organism evidence="2 3">
    <name type="scientific">Stylonychia lemnae</name>
    <name type="common">Ciliate</name>
    <dbReference type="NCBI Taxonomy" id="5949"/>
    <lineage>
        <taxon>Eukaryota</taxon>
        <taxon>Sar</taxon>
        <taxon>Alveolata</taxon>
        <taxon>Ciliophora</taxon>
        <taxon>Intramacronucleata</taxon>
        <taxon>Spirotrichea</taxon>
        <taxon>Stichotrichia</taxon>
        <taxon>Sporadotrichida</taxon>
        <taxon>Oxytrichidae</taxon>
        <taxon>Stylonychinae</taxon>
        <taxon>Stylonychia</taxon>
    </lineage>
</organism>
<keyword evidence="3" id="KW-1185">Reference proteome</keyword>
<evidence type="ECO:0000256" key="1">
    <source>
        <dbReference type="SAM" id="MobiDB-lite"/>
    </source>
</evidence>
<evidence type="ECO:0000313" key="2">
    <source>
        <dbReference type="EMBL" id="CDW75476.1"/>
    </source>
</evidence>
<dbReference type="EMBL" id="CCKQ01004326">
    <property type="protein sequence ID" value="CDW75476.1"/>
    <property type="molecule type" value="Genomic_DNA"/>
</dbReference>
<proteinExistence type="predicted"/>
<feature type="region of interest" description="Disordered" evidence="1">
    <location>
        <begin position="216"/>
        <end position="244"/>
    </location>
</feature>
<sequence>MKDQNYSTLNQIRFIKTPKQIKKTGYISQAHSGAETTKSTQYYQQQQWYYWWGHYSQQSSQQLHWKQQQSFVEQKLKLELKGQLNNNDGVMFDLNCLSFSNQQNQSTMYKSSFARKSNKGHQNHNNKADWQNNKIIHHSTTRKNQLRQQQYQQQEQSLLESLKQRQSMIKRMQEMSRDRNIVHKTADNDNKSILRKKSIEKSEMFKVIKDLFNNSNLQPKAFSGSPQKSTNSSQSLMPNTQKDNQQLQRVPIFENQILNEYTQKQQGQFKFSNFDSTNLQDYDCYSNKDQSQDRPIQKNSSVNNIEPPNRYKLKIMIMKKPQMIFTPPLKFSKNNNNHNSNNDKNKQETTCNDDDEFLQGNYDINQDLLQYFKPDRNSKTKQSDSQAKLKYGLNNTMVQRRPSSRGHMYMKKTNDSSGKNYYQGYQNMNSSYMDVMDVTEVRQKRVFSAQRSLQAPVTSNNFTSQYEYKLNVEQ</sequence>
<feature type="compositionally biased region" description="Polar residues" evidence="1">
    <location>
        <begin position="297"/>
        <end position="306"/>
    </location>
</feature>
<dbReference type="Proteomes" id="UP000039865">
    <property type="component" value="Unassembled WGS sequence"/>
</dbReference>
<dbReference type="InParanoid" id="A0A077ZZW4"/>
<evidence type="ECO:0000313" key="3">
    <source>
        <dbReference type="Proteomes" id="UP000039865"/>
    </source>
</evidence>
<dbReference type="AlphaFoldDB" id="A0A077ZZW4"/>
<protein>
    <submittedName>
        <fullName evidence="2">Uncharacterized protein</fullName>
    </submittedName>
</protein>
<reference evidence="2 3" key="1">
    <citation type="submission" date="2014-06" db="EMBL/GenBank/DDBJ databases">
        <authorList>
            <person name="Swart Estienne"/>
        </authorList>
    </citation>
    <scope>NUCLEOTIDE SEQUENCE [LARGE SCALE GENOMIC DNA]</scope>
    <source>
        <strain evidence="2 3">130c</strain>
    </source>
</reference>
<accession>A0A077ZZW4</accession>